<dbReference type="Pfam" id="PF16093">
    <property type="entry name" value="PAC4"/>
    <property type="match status" value="1"/>
</dbReference>
<organism evidence="1 2">
    <name type="scientific">[Myrmecia] bisecta</name>
    <dbReference type="NCBI Taxonomy" id="41462"/>
    <lineage>
        <taxon>Eukaryota</taxon>
        <taxon>Viridiplantae</taxon>
        <taxon>Chlorophyta</taxon>
        <taxon>core chlorophytes</taxon>
        <taxon>Trebouxiophyceae</taxon>
        <taxon>Trebouxiales</taxon>
        <taxon>Trebouxiaceae</taxon>
        <taxon>Myrmecia</taxon>
    </lineage>
</organism>
<dbReference type="Proteomes" id="UP001489004">
    <property type="component" value="Unassembled WGS sequence"/>
</dbReference>
<keyword evidence="2" id="KW-1185">Reference proteome</keyword>
<dbReference type="PANTHER" id="PTHR33559:SF1">
    <property type="entry name" value="PROTEASOME ASSEMBLY CHAPERONE 4"/>
    <property type="match status" value="1"/>
</dbReference>
<proteinExistence type="predicted"/>
<dbReference type="EMBL" id="JALJOR010000012">
    <property type="protein sequence ID" value="KAK9807900.1"/>
    <property type="molecule type" value="Genomic_DNA"/>
</dbReference>
<dbReference type="GO" id="GO:0043248">
    <property type="term" value="P:proteasome assembly"/>
    <property type="evidence" value="ECO:0007669"/>
    <property type="project" value="InterPro"/>
</dbReference>
<protein>
    <recommendedName>
        <fullName evidence="3">Proteasome assembly chaperone 4</fullName>
    </recommendedName>
</protein>
<dbReference type="InterPro" id="IPR032157">
    <property type="entry name" value="PAC4"/>
</dbReference>
<evidence type="ECO:0008006" key="3">
    <source>
        <dbReference type="Google" id="ProtNLM"/>
    </source>
</evidence>
<comment type="caution">
    <text evidence="1">The sequence shown here is derived from an EMBL/GenBank/DDBJ whole genome shotgun (WGS) entry which is preliminary data.</text>
</comment>
<evidence type="ECO:0000313" key="1">
    <source>
        <dbReference type="EMBL" id="KAK9807900.1"/>
    </source>
</evidence>
<reference evidence="1 2" key="1">
    <citation type="journal article" date="2024" name="Nat. Commun.">
        <title>Phylogenomics reveals the evolutionary origins of lichenization in chlorophyte algae.</title>
        <authorList>
            <person name="Puginier C."/>
            <person name="Libourel C."/>
            <person name="Otte J."/>
            <person name="Skaloud P."/>
            <person name="Haon M."/>
            <person name="Grisel S."/>
            <person name="Petersen M."/>
            <person name="Berrin J.G."/>
            <person name="Delaux P.M."/>
            <person name="Dal Grande F."/>
            <person name="Keller J."/>
        </authorList>
    </citation>
    <scope>NUCLEOTIDE SEQUENCE [LARGE SCALE GENOMIC DNA]</scope>
    <source>
        <strain evidence="1 2">SAG 2043</strain>
    </source>
</reference>
<dbReference type="PANTHER" id="PTHR33559">
    <property type="entry name" value="PROTEASOME ASSEMBLY CHAPERONE 4"/>
    <property type="match status" value="1"/>
</dbReference>
<accession>A0AAW1PDL8</accession>
<dbReference type="AlphaFoldDB" id="A0AAW1PDL8"/>
<gene>
    <name evidence="1" type="ORF">WJX72_012474</name>
</gene>
<sequence>MVMAEQPQPPNSTSIRQHCFSEEAEGLEEGCTVHFQVVSFHRSLFIWVGVGTPKLASLALAAAHPASACRALPPAATLLRGGADDSSAGLAQKLAQKTGQPVACSINLPPHTPLLQAFIERRLLQELAALALIRGTANMNLAS</sequence>
<evidence type="ECO:0000313" key="2">
    <source>
        <dbReference type="Proteomes" id="UP001489004"/>
    </source>
</evidence>
<name>A0AAW1PDL8_9CHLO</name>